<feature type="compositionally biased region" description="Low complexity" evidence="6">
    <location>
        <begin position="626"/>
        <end position="637"/>
    </location>
</feature>
<keyword evidence="3" id="KW-0418">Kinase</keyword>
<dbReference type="SUPFAM" id="SSF56112">
    <property type="entry name" value="Protein kinase-like (PK-like)"/>
    <property type="match status" value="1"/>
</dbReference>
<dbReference type="GO" id="GO:0010506">
    <property type="term" value="P:regulation of autophagy"/>
    <property type="evidence" value="ECO:0007669"/>
    <property type="project" value="InterPro"/>
</dbReference>
<evidence type="ECO:0000259" key="7">
    <source>
        <dbReference type="PROSITE" id="PS50011"/>
    </source>
</evidence>
<keyword evidence="2 5" id="KW-0547">Nucleotide-binding</keyword>
<name>A0A024G369_9STRA</name>
<feature type="domain" description="Protein kinase" evidence="7">
    <location>
        <begin position="16"/>
        <end position="290"/>
    </location>
</feature>
<dbReference type="STRING" id="65357.A0A024G369"/>
<dbReference type="InterPro" id="IPR011009">
    <property type="entry name" value="Kinase-like_dom_sf"/>
</dbReference>
<dbReference type="GO" id="GO:0000045">
    <property type="term" value="P:autophagosome assembly"/>
    <property type="evidence" value="ECO:0007669"/>
    <property type="project" value="TreeGrafter"/>
</dbReference>
<keyword evidence="1" id="KW-0808">Transferase</keyword>
<dbReference type="Pfam" id="PF00069">
    <property type="entry name" value="Pkinase"/>
    <property type="match status" value="1"/>
</dbReference>
<dbReference type="GO" id="GO:0016020">
    <property type="term" value="C:membrane"/>
    <property type="evidence" value="ECO:0007669"/>
    <property type="project" value="TreeGrafter"/>
</dbReference>
<dbReference type="GO" id="GO:0000407">
    <property type="term" value="C:phagophore assembly site"/>
    <property type="evidence" value="ECO:0007669"/>
    <property type="project" value="TreeGrafter"/>
</dbReference>
<dbReference type="InParanoid" id="A0A024G369"/>
<reference evidence="8 9" key="1">
    <citation type="submission" date="2012-05" db="EMBL/GenBank/DDBJ databases">
        <title>Recombination and specialization in a pathogen metapopulation.</title>
        <authorList>
            <person name="Gardiner A."/>
            <person name="Kemen E."/>
            <person name="Schultz-Larsen T."/>
            <person name="MacLean D."/>
            <person name="Van Oosterhout C."/>
            <person name="Jones J.D.G."/>
        </authorList>
    </citation>
    <scope>NUCLEOTIDE SEQUENCE [LARGE SCALE GENOMIC DNA]</scope>
    <source>
        <strain evidence="8 9">Ac Nc2</strain>
    </source>
</reference>
<dbReference type="FunFam" id="3.30.200.20:FF:000042">
    <property type="entry name" value="Aurora kinase A"/>
    <property type="match status" value="1"/>
</dbReference>
<dbReference type="InterPro" id="IPR008271">
    <property type="entry name" value="Ser/Thr_kinase_AS"/>
</dbReference>
<evidence type="ECO:0000256" key="6">
    <source>
        <dbReference type="SAM" id="MobiDB-lite"/>
    </source>
</evidence>
<dbReference type="PANTHER" id="PTHR24348:SF22">
    <property type="entry name" value="NON-SPECIFIC SERINE_THREONINE PROTEIN KINASE"/>
    <property type="match status" value="1"/>
</dbReference>
<dbReference type="PANTHER" id="PTHR24348">
    <property type="entry name" value="SERINE/THREONINE-PROTEIN KINASE UNC-51-RELATED"/>
    <property type="match status" value="1"/>
</dbReference>
<dbReference type="OrthoDB" id="346907at2759"/>
<dbReference type="Gene3D" id="1.10.510.10">
    <property type="entry name" value="Transferase(Phosphotransferase) domain 1"/>
    <property type="match status" value="1"/>
</dbReference>
<dbReference type="PROSITE" id="PS00108">
    <property type="entry name" value="PROTEIN_KINASE_ST"/>
    <property type="match status" value="1"/>
</dbReference>
<evidence type="ECO:0000313" key="8">
    <source>
        <dbReference type="EMBL" id="CCI41111.1"/>
    </source>
</evidence>
<accession>A0A024G369</accession>
<dbReference type="PROSITE" id="PS50011">
    <property type="entry name" value="PROTEIN_KINASE_DOM"/>
    <property type="match status" value="1"/>
</dbReference>
<dbReference type="AlphaFoldDB" id="A0A024G369"/>
<dbReference type="InterPro" id="IPR000719">
    <property type="entry name" value="Prot_kinase_dom"/>
</dbReference>
<keyword evidence="4 5" id="KW-0067">ATP-binding</keyword>
<dbReference type="FunFam" id="1.10.510.10:FF:000571">
    <property type="entry name" value="Maternal embryonic leucine zipper kinase"/>
    <property type="match status" value="1"/>
</dbReference>
<feature type="region of interest" description="Disordered" evidence="6">
    <location>
        <begin position="608"/>
        <end position="637"/>
    </location>
</feature>
<dbReference type="PROSITE" id="PS00107">
    <property type="entry name" value="PROTEIN_KINASE_ATP"/>
    <property type="match status" value="1"/>
</dbReference>
<evidence type="ECO:0000256" key="3">
    <source>
        <dbReference type="ARBA" id="ARBA00022777"/>
    </source>
</evidence>
<dbReference type="InterPro" id="IPR017441">
    <property type="entry name" value="Protein_kinase_ATP_BS"/>
</dbReference>
<dbReference type="GO" id="GO:0005829">
    <property type="term" value="C:cytosol"/>
    <property type="evidence" value="ECO:0007669"/>
    <property type="project" value="TreeGrafter"/>
</dbReference>
<protein>
    <recommendedName>
        <fullName evidence="7">Protein kinase domain-containing protein</fullName>
    </recommendedName>
</protein>
<dbReference type="EMBL" id="CAIX01000014">
    <property type="protein sequence ID" value="CCI41111.1"/>
    <property type="molecule type" value="Genomic_DNA"/>
</dbReference>
<evidence type="ECO:0000313" key="9">
    <source>
        <dbReference type="Proteomes" id="UP000053237"/>
    </source>
</evidence>
<gene>
    <name evidence="8" type="ORF">BN9_018950</name>
</gene>
<proteinExistence type="predicted"/>
<dbReference type="GO" id="GO:0004674">
    <property type="term" value="F:protein serine/threonine kinase activity"/>
    <property type="evidence" value="ECO:0007669"/>
    <property type="project" value="InterPro"/>
</dbReference>
<dbReference type="GO" id="GO:0005776">
    <property type="term" value="C:autophagosome"/>
    <property type="evidence" value="ECO:0007669"/>
    <property type="project" value="TreeGrafter"/>
</dbReference>
<dbReference type="GO" id="GO:0005524">
    <property type="term" value="F:ATP binding"/>
    <property type="evidence" value="ECO:0007669"/>
    <property type="project" value="UniProtKB-UniRule"/>
</dbReference>
<sequence>MSTTNGQSIAVCGNIFRLVETIGRGSYGTVHKATNLSTGAAVAIKLIAKDKLRRPHERQSIEKEIETMRVAVEQYENGHPHIVRLLCTKESQHHIFIVLEYCAGGDIAQIIKAQQGLSEDEARSFMAQLAAGLQFLRSQNVVHRDLKPANLLLSSKNISTAKLKIADFGFARELQQEMLAESVVGSPLYMAPELLEYKSYDAKADLWSVGIILYEMLANDHPFLLVDNCQATNHLALRRNIHRYFRHNDHVRFPAKVMVSVECARLVADLLRVDPQERISFEDFFRADFLLPPLPTEEIAKELESGSASLANKHALIAEEQIHYAEDWATFSEEYVIVEKEYEDVGRKVLDTKDLSVDMIEQLPVGSTTTLATDTIKGEDKLSMEFHDTPNKLPNTLDLPENKSVENSATELDKTISDRPRKNYADQISTSMPQSSTLSSPRTTILTTQQLAEALLSEGKRERNLEEREIEEFLGISYRSFACGSVALFVPTPFGDYIAFHEGCPHYYLSDESIEAFKRDEKYNVDFHSLTTFLTRCTRNPPYVLGCIVYVEDYVTTKESKPYCLREGMKYHVVTVAPLSSSWFDMSNAQNGDGVTEALPLSQKLAGLSTPTATSSPLCPRHDQASDASTTSSQPSLSSVSITFNQHQRISFRKFQINHLALFFLKGGKLPYVAFNEGMPNYFLSSEAIQAARMNEKKEENNQFPAYICGEIIFIDTFQATEDFNPYRLSYGTRFHVVTVANAKRT</sequence>
<evidence type="ECO:0000256" key="1">
    <source>
        <dbReference type="ARBA" id="ARBA00022679"/>
    </source>
</evidence>
<keyword evidence="9" id="KW-1185">Reference proteome</keyword>
<evidence type="ECO:0000256" key="5">
    <source>
        <dbReference type="PROSITE-ProRule" id="PRU10141"/>
    </source>
</evidence>
<evidence type="ECO:0000256" key="4">
    <source>
        <dbReference type="ARBA" id="ARBA00022840"/>
    </source>
</evidence>
<dbReference type="InterPro" id="IPR019460">
    <property type="entry name" value="Atg11_C"/>
</dbReference>
<organism evidence="8 9">
    <name type="scientific">Albugo candida</name>
    <dbReference type="NCBI Taxonomy" id="65357"/>
    <lineage>
        <taxon>Eukaryota</taxon>
        <taxon>Sar</taxon>
        <taxon>Stramenopiles</taxon>
        <taxon>Oomycota</taxon>
        <taxon>Peronosporomycetes</taxon>
        <taxon>Albuginales</taxon>
        <taxon>Albuginaceae</taxon>
        <taxon>Albugo</taxon>
    </lineage>
</organism>
<feature type="compositionally biased region" description="Low complexity" evidence="6">
    <location>
        <begin position="429"/>
        <end position="441"/>
    </location>
</feature>
<dbReference type="Proteomes" id="UP000053237">
    <property type="component" value="Unassembled WGS sequence"/>
</dbReference>
<dbReference type="InterPro" id="IPR045269">
    <property type="entry name" value="Atg1-like"/>
</dbReference>
<evidence type="ECO:0000256" key="2">
    <source>
        <dbReference type="ARBA" id="ARBA00022741"/>
    </source>
</evidence>
<feature type="compositionally biased region" description="Basic and acidic residues" evidence="6">
    <location>
        <begin position="411"/>
        <end position="424"/>
    </location>
</feature>
<comment type="caution">
    <text evidence="8">The sequence shown here is derived from an EMBL/GenBank/DDBJ whole genome shotgun (WGS) entry which is preliminary data.</text>
</comment>
<dbReference type="Pfam" id="PF10377">
    <property type="entry name" value="ATG11"/>
    <property type="match status" value="2"/>
</dbReference>
<feature type="region of interest" description="Disordered" evidence="6">
    <location>
        <begin position="390"/>
        <end position="443"/>
    </location>
</feature>
<feature type="binding site" evidence="5">
    <location>
        <position position="49"/>
    </location>
    <ligand>
        <name>ATP</name>
        <dbReference type="ChEBI" id="CHEBI:30616"/>
    </ligand>
</feature>
<dbReference type="SMART" id="SM00220">
    <property type="entry name" value="S_TKc"/>
    <property type="match status" value="1"/>
</dbReference>